<dbReference type="EMBL" id="JAHUTI010081711">
    <property type="protein sequence ID" value="MED6258937.1"/>
    <property type="molecule type" value="Genomic_DNA"/>
</dbReference>
<keyword evidence="2" id="KW-1185">Reference proteome</keyword>
<proteinExistence type="predicted"/>
<evidence type="ECO:0000313" key="2">
    <source>
        <dbReference type="Proteomes" id="UP001345963"/>
    </source>
</evidence>
<evidence type="ECO:0000313" key="1">
    <source>
        <dbReference type="EMBL" id="MED6258937.1"/>
    </source>
</evidence>
<sequence>MGGPSRGLPMRYCLCGCSGHVPKWQAPLWWAPVWWPMAPGDVFGWLRAVGLCWALQIKLAVSCFLRLLDQGISVPCPPSNTSTCTLNLLLLSPSSLKQHQRNHLNKLCFENLDPESLYTWRPDYIHLLAIHPFTFLIICCKIKHNFTDSVLQSVLLYVGQIYSKNDDSLVI</sequence>
<protein>
    <submittedName>
        <fullName evidence="1">Uncharacterized protein</fullName>
    </submittedName>
</protein>
<dbReference type="Proteomes" id="UP001345963">
    <property type="component" value="Unassembled WGS sequence"/>
</dbReference>
<name>A0ABU7C8D8_9TELE</name>
<gene>
    <name evidence="1" type="ORF">ATANTOWER_014578</name>
</gene>
<comment type="caution">
    <text evidence="1">The sequence shown here is derived from an EMBL/GenBank/DDBJ whole genome shotgun (WGS) entry which is preliminary data.</text>
</comment>
<accession>A0ABU7C8D8</accession>
<reference evidence="1 2" key="1">
    <citation type="submission" date="2021-07" db="EMBL/GenBank/DDBJ databases">
        <authorList>
            <person name="Palmer J.M."/>
        </authorList>
    </citation>
    <scope>NUCLEOTIDE SEQUENCE [LARGE SCALE GENOMIC DNA]</scope>
    <source>
        <strain evidence="1 2">AT_MEX2019</strain>
        <tissue evidence="1">Muscle</tissue>
    </source>
</reference>
<organism evidence="1 2">
    <name type="scientific">Ataeniobius toweri</name>
    <dbReference type="NCBI Taxonomy" id="208326"/>
    <lineage>
        <taxon>Eukaryota</taxon>
        <taxon>Metazoa</taxon>
        <taxon>Chordata</taxon>
        <taxon>Craniata</taxon>
        <taxon>Vertebrata</taxon>
        <taxon>Euteleostomi</taxon>
        <taxon>Actinopterygii</taxon>
        <taxon>Neopterygii</taxon>
        <taxon>Teleostei</taxon>
        <taxon>Neoteleostei</taxon>
        <taxon>Acanthomorphata</taxon>
        <taxon>Ovalentaria</taxon>
        <taxon>Atherinomorphae</taxon>
        <taxon>Cyprinodontiformes</taxon>
        <taxon>Goodeidae</taxon>
        <taxon>Ataeniobius</taxon>
    </lineage>
</organism>